<feature type="domain" description="HTH tetR-type" evidence="4">
    <location>
        <begin position="8"/>
        <end position="68"/>
    </location>
</feature>
<evidence type="ECO:0000256" key="3">
    <source>
        <dbReference type="PROSITE-ProRule" id="PRU00335"/>
    </source>
</evidence>
<dbReference type="PRINTS" id="PR00455">
    <property type="entry name" value="HTHTETR"/>
</dbReference>
<keyword evidence="1" id="KW-0678">Repressor</keyword>
<dbReference type="SUPFAM" id="SSF46689">
    <property type="entry name" value="Homeodomain-like"/>
    <property type="match status" value="1"/>
</dbReference>
<dbReference type="InterPro" id="IPR013570">
    <property type="entry name" value="Tscrpt_reg_YsiA_C"/>
</dbReference>
<evidence type="ECO:0000256" key="2">
    <source>
        <dbReference type="ARBA" id="ARBA00023125"/>
    </source>
</evidence>
<dbReference type="PROSITE" id="PS50977">
    <property type="entry name" value="HTH_TETR_2"/>
    <property type="match status" value="1"/>
</dbReference>
<dbReference type="PANTHER" id="PTHR43479">
    <property type="entry name" value="ACREF/ENVCD OPERON REPRESSOR-RELATED"/>
    <property type="match status" value="1"/>
</dbReference>
<accession>W4QJF9</accession>
<proteinExistence type="predicted"/>
<gene>
    <name evidence="5" type="ORF">JCM9152_3561</name>
</gene>
<reference evidence="5" key="1">
    <citation type="journal article" date="2014" name="Genome Announc.">
        <title>Draft Genome Sequences of Three Alkaliphilic Bacillus Strains, Bacillus wakoensis JCM 9140T, Bacillus akibai JCM 9157T, and Bacillus hemicellulosilyticus JCM 9152T.</title>
        <authorList>
            <person name="Yuki M."/>
            <person name="Oshima K."/>
            <person name="Suda W."/>
            <person name="Oshida Y."/>
            <person name="Kitamura K."/>
            <person name="Iida T."/>
            <person name="Hattori M."/>
            <person name="Ohkuma M."/>
        </authorList>
    </citation>
    <scope>NUCLEOTIDE SEQUENCE [LARGE SCALE GENOMIC DNA]</scope>
    <source>
        <strain evidence="5">JCM 9152</strain>
    </source>
</reference>
<dbReference type="InterPro" id="IPR023772">
    <property type="entry name" value="DNA-bd_HTH_TetR-type_CS"/>
</dbReference>
<dbReference type="InterPro" id="IPR009057">
    <property type="entry name" value="Homeodomain-like_sf"/>
</dbReference>
<dbReference type="Gene3D" id="1.10.357.10">
    <property type="entry name" value="Tetracycline Repressor, domain 2"/>
    <property type="match status" value="1"/>
</dbReference>
<keyword evidence="2 3" id="KW-0238">DNA-binding</keyword>
<sequence>MLRHERKKELKQKIFLTSIKLFKEYGYDNVTVDKIVSTCGIAKGTFFRYFPKKEHVLLHLGQTQNDLIMEVIQKQQEKNLKERLKLIFGEMFKVYEEHGELLQLTLSETIRAALKEESTNISKFHEVLTAVIDESIQSGLFQSHTEPKHIASVLVGIYFNSIMTWSIAGTNEDLKEIFHTQFEIVWKGIEAQ</sequence>
<feature type="DNA-binding region" description="H-T-H motif" evidence="3">
    <location>
        <begin position="31"/>
        <end position="50"/>
    </location>
</feature>
<dbReference type="SUPFAM" id="SSF48498">
    <property type="entry name" value="Tetracyclin repressor-like, C-terminal domain"/>
    <property type="match status" value="1"/>
</dbReference>
<evidence type="ECO:0000256" key="1">
    <source>
        <dbReference type="ARBA" id="ARBA00022491"/>
    </source>
</evidence>
<dbReference type="Pfam" id="PF08359">
    <property type="entry name" value="TetR_C_4"/>
    <property type="match status" value="1"/>
</dbReference>
<evidence type="ECO:0000313" key="5">
    <source>
        <dbReference type="EMBL" id="GAE32047.1"/>
    </source>
</evidence>
<comment type="caution">
    <text evidence="5">The sequence shown here is derived from an EMBL/GenBank/DDBJ whole genome shotgun (WGS) entry which is preliminary data.</text>
</comment>
<dbReference type="STRING" id="1236971.JCM9152_3561"/>
<dbReference type="OrthoDB" id="268339at2"/>
<dbReference type="InterPro" id="IPR036271">
    <property type="entry name" value="Tet_transcr_reg_TetR-rel_C_sf"/>
</dbReference>
<dbReference type="InterPro" id="IPR001647">
    <property type="entry name" value="HTH_TetR"/>
</dbReference>
<name>W4QJF9_9BACI</name>
<dbReference type="PROSITE" id="PS01081">
    <property type="entry name" value="HTH_TETR_1"/>
    <property type="match status" value="1"/>
</dbReference>
<dbReference type="EMBL" id="BAUU01000028">
    <property type="protein sequence ID" value="GAE32047.1"/>
    <property type="molecule type" value="Genomic_DNA"/>
</dbReference>
<dbReference type="Pfam" id="PF00440">
    <property type="entry name" value="TetR_N"/>
    <property type="match status" value="1"/>
</dbReference>
<dbReference type="GO" id="GO:0003677">
    <property type="term" value="F:DNA binding"/>
    <property type="evidence" value="ECO:0007669"/>
    <property type="project" value="UniProtKB-UniRule"/>
</dbReference>
<dbReference type="PANTHER" id="PTHR43479:SF11">
    <property type="entry name" value="ACREF_ENVCD OPERON REPRESSOR-RELATED"/>
    <property type="match status" value="1"/>
</dbReference>
<dbReference type="InterPro" id="IPR050624">
    <property type="entry name" value="HTH-type_Tx_Regulator"/>
</dbReference>
<protein>
    <submittedName>
        <fullName evidence="5">Transcriptional regulator</fullName>
    </submittedName>
</protein>
<dbReference type="Proteomes" id="UP000018895">
    <property type="component" value="Unassembled WGS sequence"/>
</dbReference>
<evidence type="ECO:0000313" key="6">
    <source>
        <dbReference type="Proteomes" id="UP000018895"/>
    </source>
</evidence>
<organism evidence="5 6">
    <name type="scientific">Halalkalibacter hemicellulosilyticusJCM 9152</name>
    <dbReference type="NCBI Taxonomy" id="1236971"/>
    <lineage>
        <taxon>Bacteria</taxon>
        <taxon>Bacillati</taxon>
        <taxon>Bacillota</taxon>
        <taxon>Bacilli</taxon>
        <taxon>Bacillales</taxon>
        <taxon>Bacillaceae</taxon>
        <taxon>Halalkalibacter</taxon>
    </lineage>
</organism>
<dbReference type="AlphaFoldDB" id="W4QJF9"/>
<dbReference type="RefSeq" id="WP_035346278.1">
    <property type="nucleotide sequence ID" value="NZ_BAUU01000028.1"/>
</dbReference>
<evidence type="ECO:0000259" key="4">
    <source>
        <dbReference type="PROSITE" id="PS50977"/>
    </source>
</evidence>
<keyword evidence="6" id="KW-1185">Reference proteome</keyword>